<dbReference type="Proteomes" id="UP000734823">
    <property type="component" value="Unassembled WGS sequence"/>
</dbReference>
<reference evidence="1 2" key="1">
    <citation type="submission" date="2020-06" db="EMBL/GenBank/DDBJ databases">
        <title>Actinokineospora xiongansis sp. nov., isolated from soil of Baiyangdian.</title>
        <authorList>
            <person name="Zhang X."/>
        </authorList>
    </citation>
    <scope>NUCLEOTIDE SEQUENCE [LARGE SCALE GENOMIC DNA]</scope>
    <source>
        <strain evidence="1 2">HBU206404</strain>
    </source>
</reference>
<comment type="caution">
    <text evidence="1">The sequence shown here is derived from an EMBL/GenBank/DDBJ whole genome shotgun (WGS) entry which is preliminary data.</text>
</comment>
<dbReference type="InterPro" id="IPR043746">
    <property type="entry name" value="DUF5691"/>
</dbReference>
<keyword evidence="2" id="KW-1185">Reference proteome</keyword>
<proteinExistence type="predicted"/>
<dbReference type="Pfam" id="PF18944">
    <property type="entry name" value="DUF5691"/>
    <property type="match status" value="1"/>
</dbReference>
<evidence type="ECO:0000313" key="2">
    <source>
        <dbReference type="Proteomes" id="UP000734823"/>
    </source>
</evidence>
<protein>
    <submittedName>
        <fullName evidence="1">Uncharacterized protein</fullName>
    </submittedName>
</protein>
<sequence>MSGWDELVAAALLGTRRRVVHTEGLPESVRALVPDDGDSAGRLLTAAALMAGYRRAGRVPETGGLPIAEAVEDTRPVIPAVARRRLDRMLTGDHTDLLGDWLELVRRTDMRLPPERLPVLAELARTRHALRSSFAEVAGGRGSWLGALNPEWTYLADHRCDVADVWRYGDTDQRVRWLRETFAADPAAAREALARDWVAEPAANRVRFLRAVGDLVGDDFLEAALDDRAQEVRALAADILSGRPASAFAARMAARLRALVTVADSTITVRLPTTRDGGMARDGVPAAPARGGQRTAWLRHIVAASPLAAWERSPAELLVMPVQGCDPGVLLEAWAAAAIRQRDVAWARALLTTDDLTTPETAALVNVLPAAERARVVAELGGARKSADLAELVVALPAPWPTDLGNALLDWLAGHTDHRAVARAAGVIARTVPAECLRHKVAVEPLPPDAPAWRRHLSETLVFRREMAEELR</sequence>
<organism evidence="1 2">
    <name type="scientific">Actinokineospora xionganensis</name>
    <dbReference type="NCBI Taxonomy" id="2684470"/>
    <lineage>
        <taxon>Bacteria</taxon>
        <taxon>Bacillati</taxon>
        <taxon>Actinomycetota</taxon>
        <taxon>Actinomycetes</taxon>
        <taxon>Pseudonocardiales</taxon>
        <taxon>Pseudonocardiaceae</taxon>
        <taxon>Actinokineospora</taxon>
    </lineage>
</organism>
<gene>
    <name evidence="1" type="ORF">GPZ80_25470</name>
</gene>
<evidence type="ECO:0000313" key="1">
    <source>
        <dbReference type="EMBL" id="MBC6450515.1"/>
    </source>
</evidence>
<dbReference type="EMBL" id="JABVED010000017">
    <property type="protein sequence ID" value="MBC6450515.1"/>
    <property type="molecule type" value="Genomic_DNA"/>
</dbReference>
<dbReference type="RefSeq" id="WP_187223617.1">
    <property type="nucleotide sequence ID" value="NZ_JABVED010000017.1"/>
</dbReference>
<name>A0ABR7LCW9_9PSEU</name>
<accession>A0ABR7LCW9</accession>